<reference evidence="1" key="1">
    <citation type="submission" date="2021-03" db="EMBL/GenBank/DDBJ databases">
        <title>Draft genome sequence of rust myrtle Austropuccinia psidii MF-1, a brazilian biotype.</title>
        <authorList>
            <person name="Quecine M.C."/>
            <person name="Pachon D.M.R."/>
            <person name="Bonatelli M.L."/>
            <person name="Correr F.H."/>
            <person name="Franceschini L.M."/>
            <person name="Leite T.F."/>
            <person name="Margarido G.R.A."/>
            <person name="Almeida C.A."/>
            <person name="Ferrarezi J.A."/>
            <person name="Labate C.A."/>
        </authorList>
    </citation>
    <scope>NUCLEOTIDE SEQUENCE</scope>
    <source>
        <strain evidence="1">MF-1</strain>
    </source>
</reference>
<name>A0A9Q3EH95_9BASI</name>
<sequence>MPIYDKIPPQNFETNDSRGSSFIWSNMEKFMEWTYNNVQEKVELNTRGKTDYEEGLKEVPAESGPPWKAANYLYEKEEQKDKLFPQTNKCYKPITKFKKVKEEEESEDQFSAYQDTRLRSDSNDQYGKILSFSEKKTFKQLTEMVNWPSLSGIGDYDHRELIYYIYGIALDFPKIPDYWITKRLKN</sequence>
<dbReference type="EMBL" id="AVOT02029464">
    <property type="protein sequence ID" value="MBW0522316.1"/>
    <property type="molecule type" value="Genomic_DNA"/>
</dbReference>
<proteinExistence type="predicted"/>
<evidence type="ECO:0000313" key="1">
    <source>
        <dbReference type="EMBL" id="MBW0522316.1"/>
    </source>
</evidence>
<organism evidence="1 2">
    <name type="scientific">Austropuccinia psidii MF-1</name>
    <dbReference type="NCBI Taxonomy" id="1389203"/>
    <lineage>
        <taxon>Eukaryota</taxon>
        <taxon>Fungi</taxon>
        <taxon>Dikarya</taxon>
        <taxon>Basidiomycota</taxon>
        <taxon>Pucciniomycotina</taxon>
        <taxon>Pucciniomycetes</taxon>
        <taxon>Pucciniales</taxon>
        <taxon>Sphaerophragmiaceae</taxon>
        <taxon>Austropuccinia</taxon>
    </lineage>
</organism>
<comment type="caution">
    <text evidence="1">The sequence shown here is derived from an EMBL/GenBank/DDBJ whole genome shotgun (WGS) entry which is preliminary data.</text>
</comment>
<dbReference type="Proteomes" id="UP000765509">
    <property type="component" value="Unassembled WGS sequence"/>
</dbReference>
<keyword evidence="2" id="KW-1185">Reference proteome</keyword>
<accession>A0A9Q3EH95</accession>
<gene>
    <name evidence="1" type="ORF">O181_062031</name>
</gene>
<protein>
    <submittedName>
        <fullName evidence="1">Uncharacterized protein</fullName>
    </submittedName>
</protein>
<evidence type="ECO:0000313" key="2">
    <source>
        <dbReference type="Proteomes" id="UP000765509"/>
    </source>
</evidence>
<dbReference type="AlphaFoldDB" id="A0A9Q3EH95"/>